<gene>
    <name evidence="1" type="ORF">SRB5_53160</name>
</gene>
<organism evidence="1 2">
    <name type="scientific">Streptomyces smaragdinus</name>
    <dbReference type="NCBI Taxonomy" id="2585196"/>
    <lineage>
        <taxon>Bacteria</taxon>
        <taxon>Bacillati</taxon>
        <taxon>Actinomycetota</taxon>
        <taxon>Actinomycetes</taxon>
        <taxon>Kitasatosporales</taxon>
        <taxon>Streptomycetaceae</taxon>
        <taxon>Streptomyces</taxon>
    </lineage>
</organism>
<name>A0A7K0CNT8_9ACTN</name>
<evidence type="ECO:0000313" key="2">
    <source>
        <dbReference type="Proteomes" id="UP000466345"/>
    </source>
</evidence>
<dbReference type="EMBL" id="WEGJ01000029">
    <property type="protein sequence ID" value="MQY15138.1"/>
    <property type="molecule type" value="Genomic_DNA"/>
</dbReference>
<keyword evidence="2" id="KW-1185">Reference proteome</keyword>
<accession>A0A7K0CNT8</accession>
<sequence>MVGLLTFAAPADAAGGGCFPRTGGGFAIGVCSSDNGITVFGDIYIDKLGFTGSSCYVTYQIRDWTTSSWVGNSSGRQACGLGHYPNVAAGKVAGHMYQNRARVYVNGTKVFEGDSYYTT</sequence>
<reference evidence="1 2" key="1">
    <citation type="submission" date="2019-10" db="EMBL/GenBank/DDBJ databases">
        <title>Streptomyces smaragdinus sp. nov. and Streptomyces fabii sp. nov., isolated from the gut of fungus growing-termite Macrotermes natalensis.</title>
        <authorList>
            <person name="Schwitalla J."/>
            <person name="Benndorf R."/>
            <person name="Martin K."/>
            <person name="De Beer W."/>
            <person name="Kaster A.-K."/>
            <person name="Vollmers J."/>
            <person name="Poulsen M."/>
            <person name="Beemelmanns C."/>
        </authorList>
    </citation>
    <scope>NUCLEOTIDE SEQUENCE [LARGE SCALE GENOMIC DNA]</scope>
    <source>
        <strain evidence="1 2">RB5</strain>
    </source>
</reference>
<dbReference type="AlphaFoldDB" id="A0A7K0CNT8"/>
<dbReference type="Proteomes" id="UP000466345">
    <property type="component" value="Unassembled WGS sequence"/>
</dbReference>
<evidence type="ECO:0000313" key="1">
    <source>
        <dbReference type="EMBL" id="MQY15138.1"/>
    </source>
</evidence>
<comment type="caution">
    <text evidence="1">The sequence shown here is derived from an EMBL/GenBank/DDBJ whole genome shotgun (WGS) entry which is preliminary data.</text>
</comment>
<protein>
    <submittedName>
        <fullName evidence="1">Uncharacterized protein</fullName>
    </submittedName>
</protein>
<proteinExistence type="predicted"/>